<accession>A0A9X3DGK1</accession>
<dbReference type="InterPro" id="IPR005094">
    <property type="entry name" value="Endonuclease_MobA/VirD2"/>
</dbReference>
<comment type="caution">
    <text evidence="2">The sequence shown here is derived from an EMBL/GenBank/DDBJ whole genome shotgun (WGS) entry which is preliminary data.</text>
</comment>
<proteinExistence type="predicted"/>
<gene>
    <name evidence="2" type="ORF">OQZ29_12845</name>
</gene>
<dbReference type="EMBL" id="JAPJUH010000004">
    <property type="protein sequence ID" value="MCX3265641.1"/>
    <property type="molecule type" value="Genomic_DNA"/>
</dbReference>
<evidence type="ECO:0000313" key="3">
    <source>
        <dbReference type="Proteomes" id="UP001142592"/>
    </source>
</evidence>
<dbReference type="AlphaFoldDB" id="A0A9X3DGK1"/>
<name>A0A9X3DGK1_9SPHI</name>
<dbReference type="RefSeq" id="WP_010601163.1">
    <property type="nucleotide sequence ID" value="NZ_JAPJUH010000004.1"/>
</dbReference>
<organism evidence="2 3">
    <name type="scientific">Pedobacter agri</name>
    <dbReference type="NCBI Taxonomy" id="454586"/>
    <lineage>
        <taxon>Bacteria</taxon>
        <taxon>Pseudomonadati</taxon>
        <taxon>Bacteroidota</taxon>
        <taxon>Sphingobacteriia</taxon>
        <taxon>Sphingobacteriales</taxon>
        <taxon>Sphingobacteriaceae</taxon>
        <taxon>Pedobacter</taxon>
    </lineage>
</organism>
<protein>
    <submittedName>
        <fullName evidence="2">Relaxase/mobilization nuclease domain-containing protein</fullName>
    </submittedName>
</protein>
<reference evidence="2" key="1">
    <citation type="submission" date="2022-11" db="EMBL/GenBank/DDBJ databases">
        <authorList>
            <person name="Graham C."/>
            <person name="Newman J.D."/>
        </authorList>
    </citation>
    <scope>NUCLEOTIDE SEQUENCE</scope>
    <source>
        <strain evidence="2">DSM 19486</strain>
    </source>
</reference>
<evidence type="ECO:0000259" key="1">
    <source>
        <dbReference type="Pfam" id="PF03432"/>
    </source>
</evidence>
<feature type="domain" description="MobA/VirD2-like nuclease" evidence="1">
    <location>
        <begin position="17"/>
        <end position="148"/>
    </location>
</feature>
<dbReference type="Proteomes" id="UP001142592">
    <property type="component" value="Unassembled WGS sequence"/>
</dbReference>
<keyword evidence="3" id="KW-1185">Reference proteome</keyword>
<sequence length="398" mass="44783">MIVKILQKSKTFRAVRYNTNKVEKDTGELLKVSGFEALSGFSQLKPQDYINYLSSIAALNKRVVYPQFHAMISSKGRAADKQSLVVLAEKWLSGMGYGHQPYMLIFHNDTENNHIHMVSSRVDKQGNKISDAFERIRAYRVLNQLMEKDEKKLAAEAVSEAMEYRFSTAAQYLMILETKGYSVKLVGNTYRLAKFGELVADVDTAKINSSLAGMGFSEDRKLQLRKIFEKYRPLTNANLLPVLEKHSGGAHGKILGYSSELSERLSADFGLGLEFVFHFKDHKSPYGYTVIDHAKKNVFKGGEIMALAKFAVDLSTAPHQSLSSIASNIPFQPGHFPEENMLLEVLPHLVNEDFNSGLVEDSYTGDFDFGFDIADDIDDEQINGRNRKKQKKTGINTR</sequence>
<evidence type="ECO:0000313" key="2">
    <source>
        <dbReference type="EMBL" id="MCX3265641.1"/>
    </source>
</evidence>
<dbReference type="Pfam" id="PF03432">
    <property type="entry name" value="Relaxase"/>
    <property type="match status" value="1"/>
</dbReference>